<dbReference type="PANTHER" id="PTHR48017">
    <property type="entry name" value="OS05G0424000 PROTEIN-RELATED"/>
    <property type="match status" value="1"/>
</dbReference>
<evidence type="ECO:0000256" key="7">
    <source>
        <dbReference type="SAM" id="Phobius"/>
    </source>
</evidence>
<feature type="transmembrane region" description="Helical" evidence="7">
    <location>
        <begin position="37"/>
        <end position="55"/>
    </location>
</feature>
<comment type="subcellular location">
    <subcellularLocation>
        <location evidence="1">Membrane</location>
    </subcellularLocation>
</comment>
<reference evidence="9" key="3">
    <citation type="submission" date="2021-05" db="UniProtKB">
        <authorList>
            <consortium name="EnsemblPlants"/>
        </authorList>
    </citation>
    <scope>IDENTIFICATION</scope>
    <source>
        <strain evidence="9">cv. B73</strain>
    </source>
</reference>
<keyword evidence="2" id="KW-0813">Transport</keyword>
<dbReference type="GO" id="GO:0016020">
    <property type="term" value="C:membrane"/>
    <property type="evidence" value="ECO:0007669"/>
    <property type="project" value="UniProtKB-SubCell"/>
</dbReference>
<gene>
    <name evidence="9" type="primary">LOC100283931</name>
</gene>
<evidence type="ECO:0000313" key="10">
    <source>
        <dbReference type="Proteomes" id="UP000007305"/>
    </source>
</evidence>
<dbReference type="Gramene" id="Zm00001eb424670_T002">
    <property type="protein sequence ID" value="Zm00001eb424670_P002"/>
    <property type="gene ID" value="Zm00001eb424670"/>
</dbReference>
<feature type="transmembrane region" description="Helical" evidence="7">
    <location>
        <begin position="187"/>
        <end position="210"/>
    </location>
</feature>
<feature type="transmembrane region" description="Helical" evidence="7">
    <location>
        <begin position="309"/>
        <end position="331"/>
    </location>
</feature>
<feature type="transmembrane region" description="Helical" evidence="7">
    <location>
        <begin position="165"/>
        <end position="181"/>
    </location>
</feature>
<evidence type="ECO:0000256" key="1">
    <source>
        <dbReference type="ARBA" id="ARBA00004370"/>
    </source>
</evidence>
<reference evidence="10" key="1">
    <citation type="journal article" date="2009" name="Science">
        <title>The B73 maize genome: complexity, diversity, and dynamics.</title>
        <authorList>
            <person name="Schnable P.S."/>
            <person name="Ware D."/>
            <person name="Fulton R.S."/>
            <person name="Stein J.C."/>
            <person name="Wei F."/>
            <person name="Pasternak S."/>
            <person name="Liang C."/>
            <person name="Zhang J."/>
            <person name="Fulton L."/>
            <person name="Graves T.A."/>
            <person name="Minx P."/>
            <person name="Reily A.D."/>
            <person name="Courtney L."/>
            <person name="Kruchowski S.S."/>
            <person name="Tomlinson C."/>
            <person name="Strong C."/>
            <person name="Delehaunty K."/>
            <person name="Fronick C."/>
            <person name="Courtney B."/>
            <person name="Rock S.M."/>
            <person name="Belter E."/>
            <person name="Du F."/>
            <person name="Kim K."/>
            <person name="Abbott R.M."/>
            <person name="Cotton M."/>
            <person name="Levy A."/>
            <person name="Marchetto P."/>
            <person name="Ochoa K."/>
            <person name="Jackson S.M."/>
            <person name="Gillam B."/>
            <person name="Chen W."/>
            <person name="Yan L."/>
            <person name="Higginbotham J."/>
            <person name="Cardenas M."/>
            <person name="Waligorski J."/>
            <person name="Applebaum E."/>
            <person name="Phelps L."/>
            <person name="Falcone J."/>
            <person name="Kanchi K."/>
            <person name="Thane T."/>
            <person name="Scimone A."/>
            <person name="Thane N."/>
            <person name="Henke J."/>
            <person name="Wang T."/>
            <person name="Ruppert J."/>
            <person name="Shah N."/>
            <person name="Rotter K."/>
            <person name="Hodges J."/>
            <person name="Ingenthron E."/>
            <person name="Cordes M."/>
            <person name="Kohlberg S."/>
            <person name="Sgro J."/>
            <person name="Delgado B."/>
            <person name="Mead K."/>
            <person name="Chinwalla A."/>
            <person name="Leonard S."/>
            <person name="Crouse K."/>
            <person name="Collura K."/>
            <person name="Kudrna D."/>
            <person name="Currie J."/>
            <person name="He R."/>
            <person name="Angelova A."/>
            <person name="Rajasekar S."/>
            <person name="Mueller T."/>
            <person name="Lomeli R."/>
            <person name="Scara G."/>
            <person name="Ko A."/>
            <person name="Delaney K."/>
            <person name="Wissotski M."/>
            <person name="Lopez G."/>
            <person name="Campos D."/>
            <person name="Braidotti M."/>
            <person name="Ashley E."/>
            <person name="Golser W."/>
            <person name="Kim H."/>
            <person name="Lee S."/>
            <person name="Lin J."/>
            <person name="Dujmic Z."/>
            <person name="Kim W."/>
            <person name="Talag J."/>
            <person name="Zuccolo A."/>
            <person name="Fan C."/>
            <person name="Sebastian A."/>
            <person name="Kramer M."/>
            <person name="Spiegel L."/>
            <person name="Nascimento L."/>
            <person name="Zutavern T."/>
            <person name="Miller B."/>
            <person name="Ambroise C."/>
            <person name="Muller S."/>
            <person name="Spooner W."/>
            <person name="Narechania A."/>
            <person name="Ren L."/>
            <person name="Wei S."/>
            <person name="Kumari S."/>
            <person name="Faga B."/>
            <person name="Levy M.J."/>
            <person name="McMahan L."/>
            <person name="Van Buren P."/>
            <person name="Vaughn M.W."/>
            <person name="Ying K."/>
            <person name="Yeh C.-T."/>
            <person name="Emrich S.J."/>
            <person name="Jia Y."/>
            <person name="Kalyanaraman A."/>
            <person name="Hsia A.-P."/>
            <person name="Barbazuk W.B."/>
            <person name="Baucom R.S."/>
            <person name="Brutnell T.P."/>
            <person name="Carpita N.C."/>
            <person name="Chaparro C."/>
            <person name="Chia J.-M."/>
            <person name="Deragon J.-M."/>
            <person name="Estill J.C."/>
            <person name="Fu Y."/>
            <person name="Jeddeloh J.A."/>
            <person name="Han Y."/>
            <person name="Lee H."/>
            <person name="Li P."/>
            <person name="Lisch D.R."/>
            <person name="Liu S."/>
            <person name="Liu Z."/>
            <person name="Nagel D.H."/>
            <person name="McCann M.C."/>
            <person name="SanMiguel P."/>
            <person name="Myers A.M."/>
            <person name="Nettleton D."/>
            <person name="Nguyen J."/>
            <person name="Penning B.W."/>
            <person name="Ponnala L."/>
            <person name="Schneider K.L."/>
            <person name="Schwartz D.C."/>
            <person name="Sharma A."/>
            <person name="Soderlund C."/>
            <person name="Springer N.M."/>
            <person name="Sun Q."/>
            <person name="Wang H."/>
            <person name="Waterman M."/>
            <person name="Westerman R."/>
            <person name="Wolfgruber T.K."/>
            <person name="Yang L."/>
            <person name="Yu Y."/>
            <person name="Zhang L."/>
            <person name="Zhou S."/>
            <person name="Zhu Q."/>
            <person name="Bennetzen J.L."/>
            <person name="Dawe R.K."/>
            <person name="Jiang J."/>
            <person name="Jiang N."/>
            <person name="Presting G.G."/>
            <person name="Wessler S.R."/>
            <person name="Aluru S."/>
            <person name="Martienssen R.A."/>
            <person name="Clifton S.W."/>
            <person name="McCombie W.R."/>
            <person name="Wing R.A."/>
            <person name="Wilson R.K."/>
        </authorList>
    </citation>
    <scope>NUCLEOTIDE SEQUENCE [LARGE SCALE GENOMIC DNA]</scope>
    <source>
        <strain evidence="10">cv. B73</strain>
    </source>
</reference>
<dbReference type="EnsemblPlants" id="Zm00001eb424670_T002">
    <property type="protein sequence ID" value="Zm00001eb424670_P002"/>
    <property type="gene ID" value="Zm00001eb424670"/>
</dbReference>
<evidence type="ECO:0000256" key="4">
    <source>
        <dbReference type="ARBA" id="ARBA00022970"/>
    </source>
</evidence>
<dbReference type="Pfam" id="PF01490">
    <property type="entry name" value="Aa_trans"/>
    <property type="match status" value="1"/>
</dbReference>
<name>A0A804UMM1_MAIZE</name>
<dbReference type="GO" id="GO:0006865">
    <property type="term" value="P:amino acid transport"/>
    <property type="evidence" value="ECO:0007669"/>
    <property type="project" value="UniProtKB-KW"/>
</dbReference>
<evidence type="ECO:0000256" key="6">
    <source>
        <dbReference type="ARBA" id="ARBA00023136"/>
    </source>
</evidence>
<feature type="transmembrane region" description="Helical" evidence="7">
    <location>
        <begin position="62"/>
        <end position="84"/>
    </location>
</feature>
<organism evidence="9 10">
    <name type="scientific">Zea mays</name>
    <name type="common">Maize</name>
    <dbReference type="NCBI Taxonomy" id="4577"/>
    <lineage>
        <taxon>Eukaryota</taxon>
        <taxon>Viridiplantae</taxon>
        <taxon>Streptophyta</taxon>
        <taxon>Embryophyta</taxon>
        <taxon>Tracheophyta</taxon>
        <taxon>Spermatophyta</taxon>
        <taxon>Magnoliopsida</taxon>
        <taxon>Liliopsida</taxon>
        <taxon>Poales</taxon>
        <taxon>Poaceae</taxon>
        <taxon>PACMAD clade</taxon>
        <taxon>Panicoideae</taxon>
        <taxon>Andropogonodae</taxon>
        <taxon>Andropogoneae</taxon>
        <taxon>Tripsacinae</taxon>
        <taxon>Zea</taxon>
    </lineage>
</organism>
<accession>A0A804UMM1</accession>
<protein>
    <recommendedName>
        <fullName evidence="8">Amino acid transporter transmembrane domain-containing protein</fullName>
    </recommendedName>
</protein>
<proteinExistence type="evidence at protein level"/>
<keyword evidence="11" id="KW-1267">Proteomics identification</keyword>
<dbReference type="OrthoDB" id="40134at2759"/>
<keyword evidence="5 7" id="KW-1133">Transmembrane helix</keyword>
<evidence type="ECO:0000256" key="3">
    <source>
        <dbReference type="ARBA" id="ARBA00022692"/>
    </source>
</evidence>
<keyword evidence="10" id="KW-1185">Reference proteome</keyword>
<evidence type="ECO:0000256" key="2">
    <source>
        <dbReference type="ARBA" id="ARBA00022448"/>
    </source>
</evidence>
<evidence type="ECO:0000313" key="9">
    <source>
        <dbReference type="EnsemblPlants" id="Zm00001eb424670_P002"/>
    </source>
</evidence>
<evidence type="ECO:0000259" key="8">
    <source>
        <dbReference type="Pfam" id="PF01490"/>
    </source>
</evidence>
<evidence type="ECO:0000256" key="5">
    <source>
        <dbReference type="ARBA" id="ARBA00022989"/>
    </source>
</evidence>
<keyword evidence="6 7" id="KW-0472">Membrane</keyword>
<dbReference type="AlphaFoldDB" id="A0A804UMM1"/>
<keyword evidence="4" id="KW-0029">Amino-acid transport</keyword>
<reference evidence="9" key="2">
    <citation type="submission" date="2019-07" db="EMBL/GenBank/DDBJ databases">
        <authorList>
            <person name="Seetharam A."/>
            <person name="Woodhouse M."/>
            <person name="Cannon E."/>
        </authorList>
    </citation>
    <scope>NUCLEOTIDE SEQUENCE [LARGE SCALE GENOMIC DNA]</scope>
    <source>
        <strain evidence="9">cv. B73</strain>
    </source>
</reference>
<keyword evidence="3 7" id="KW-0812">Transmembrane</keyword>
<dbReference type="Proteomes" id="UP000007305">
    <property type="component" value="Chromosome 10"/>
</dbReference>
<evidence type="ECO:0007829" key="11">
    <source>
        <dbReference type="PeptideAtlas" id="A0A804UMM1"/>
    </source>
</evidence>
<feature type="transmembrane region" description="Helical" evidence="7">
    <location>
        <begin position="277"/>
        <end position="297"/>
    </location>
</feature>
<feature type="domain" description="Amino acid transporter transmembrane" evidence="8">
    <location>
        <begin position="31"/>
        <end position="334"/>
    </location>
</feature>
<feature type="transmembrane region" description="Helical" evidence="7">
    <location>
        <begin position="126"/>
        <end position="145"/>
    </location>
</feature>
<dbReference type="InterPro" id="IPR013057">
    <property type="entry name" value="AA_transpt_TM"/>
</dbReference>
<sequence>MALGEGGDHGAALPLIADQAKHAAAGGIVRSGSMWTAAAHVITAVIGSGVLSLAWSIAQLGWVAGPAAMLVFAAVTALQSTLFADCYRSPDPEHGPHRNRTYAKAVDRNLGSNSSWVCMLLQHTALFGYGIAYTITASISCRAILKANCYHEHGHDAHCDYDGNYYMLIFGGVQLLLSFIPDFHDMAWLSVVAAAMSFSYAFIGLGLGLARTIANGTIKGSITGVRMRTPMQKVWRVSQAIGDIAFAYPYSLILLEIQDTLKSPPAENKTMKRASMISILVTTFFYLCCGCLGYAAFGSDAPGNLLTGFGLYGPYWLIDFANACIILHLLGGYQPADIPVRGAALGGAVPGQRVRERRLLHRPVRVPAGVPGEPAARVPPDAVRGLHDGGGRGVTLLQRGAGAAGRAQLLAAGHLLPRGDVLHPAERAPVVRPLGRPADLQRRLPARQRLRARRLHRGANQQEARLG</sequence>